<dbReference type="RefSeq" id="WP_114096772.1">
    <property type="nucleotide sequence ID" value="NZ_JPWI01000001.1"/>
</dbReference>
<evidence type="ECO:0000313" key="2">
    <source>
        <dbReference type="Proteomes" id="UP000252255"/>
    </source>
</evidence>
<organism evidence="1 2">
    <name type="scientific">Thalassospira profundimaris</name>
    <dbReference type="NCBI Taxonomy" id="502049"/>
    <lineage>
        <taxon>Bacteria</taxon>
        <taxon>Pseudomonadati</taxon>
        <taxon>Pseudomonadota</taxon>
        <taxon>Alphaproteobacteria</taxon>
        <taxon>Rhodospirillales</taxon>
        <taxon>Thalassospiraceae</taxon>
        <taxon>Thalassospira</taxon>
    </lineage>
</organism>
<gene>
    <name evidence="1" type="ORF">TH30_04275</name>
</gene>
<name>A0A367X786_9PROT</name>
<sequence length="95" mass="10247">MTDNISTLITTAEQACQQALITYQSASIDQKVATKPKLDQAAELIVTLQAKQLQGAIVVSDQDVADMQELRQKVNDAATLQTALSSLVSLLLKFV</sequence>
<dbReference type="AlphaFoldDB" id="A0A367X786"/>
<dbReference type="Proteomes" id="UP000252255">
    <property type="component" value="Unassembled WGS sequence"/>
</dbReference>
<evidence type="ECO:0000313" key="1">
    <source>
        <dbReference type="EMBL" id="RCK49524.1"/>
    </source>
</evidence>
<comment type="caution">
    <text evidence="1">The sequence shown here is derived from an EMBL/GenBank/DDBJ whole genome shotgun (WGS) entry which is preliminary data.</text>
</comment>
<proteinExistence type="predicted"/>
<protein>
    <submittedName>
        <fullName evidence="1">Uncharacterized protein</fullName>
    </submittedName>
</protein>
<dbReference type="EMBL" id="JPWI01000001">
    <property type="protein sequence ID" value="RCK49524.1"/>
    <property type="molecule type" value="Genomic_DNA"/>
</dbReference>
<reference evidence="1 2" key="1">
    <citation type="submission" date="2014-07" db="EMBL/GenBank/DDBJ databases">
        <title>Draft genome sequence of Thalassospira profundimaris PR54-5.</title>
        <authorList>
            <person name="Lai Q."/>
            <person name="Shao Z."/>
        </authorList>
    </citation>
    <scope>NUCLEOTIDE SEQUENCE [LARGE SCALE GENOMIC DNA]</scope>
    <source>
        <strain evidence="1 2">PR54-5</strain>
    </source>
</reference>
<accession>A0A367X786</accession>
<dbReference type="OrthoDB" id="7364007at2"/>